<dbReference type="CDD" id="cd14667">
    <property type="entry name" value="3D_containing_proteins"/>
    <property type="match status" value="1"/>
</dbReference>
<dbReference type="GO" id="GO:0009254">
    <property type="term" value="P:peptidoglycan turnover"/>
    <property type="evidence" value="ECO:0007669"/>
    <property type="project" value="InterPro"/>
</dbReference>
<dbReference type="GO" id="GO:0004553">
    <property type="term" value="F:hydrolase activity, hydrolyzing O-glycosyl compounds"/>
    <property type="evidence" value="ECO:0007669"/>
    <property type="project" value="InterPro"/>
</dbReference>
<keyword evidence="1" id="KW-0732">Signal</keyword>
<dbReference type="InterPro" id="IPR059180">
    <property type="entry name" value="3D_YorM"/>
</dbReference>
<dbReference type="AlphaFoldDB" id="A0A6J4IID0"/>
<proteinExistence type="predicted"/>
<organism evidence="3">
    <name type="scientific">uncultured Chthoniobacterales bacterium</name>
    <dbReference type="NCBI Taxonomy" id="1836801"/>
    <lineage>
        <taxon>Bacteria</taxon>
        <taxon>Pseudomonadati</taxon>
        <taxon>Verrucomicrobiota</taxon>
        <taxon>Spartobacteria</taxon>
        <taxon>Chthoniobacterales</taxon>
        <taxon>environmental samples</taxon>
    </lineage>
</organism>
<dbReference type="PANTHER" id="PTHR39160:SF4">
    <property type="entry name" value="RESUSCITATION-PROMOTING FACTOR RPFB"/>
    <property type="match status" value="1"/>
</dbReference>
<reference evidence="3" key="1">
    <citation type="submission" date="2020-02" db="EMBL/GenBank/DDBJ databases">
        <authorList>
            <person name="Meier V. D."/>
        </authorList>
    </citation>
    <scope>NUCLEOTIDE SEQUENCE</scope>
    <source>
        <strain evidence="3">AVDCRST_MAG42</strain>
    </source>
</reference>
<evidence type="ECO:0000256" key="1">
    <source>
        <dbReference type="ARBA" id="ARBA00022729"/>
    </source>
</evidence>
<dbReference type="InterPro" id="IPR051933">
    <property type="entry name" value="Resuscitation_pf_RpfB"/>
</dbReference>
<protein>
    <recommendedName>
        <fullName evidence="2">3D domain-containing protein</fullName>
    </recommendedName>
</protein>
<dbReference type="EMBL" id="CADCTA010000079">
    <property type="protein sequence ID" value="CAA9251025.1"/>
    <property type="molecule type" value="Genomic_DNA"/>
</dbReference>
<name>A0A6J4IID0_9BACT</name>
<dbReference type="InterPro" id="IPR010611">
    <property type="entry name" value="3D_dom"/>
</dbReference>
<evidence type="ECO:0000259" key="2">
    <source>
        <dbReference type="Pfam" id="PF06725"/>
    </source>
</evidence>
<dbReference type="GO" id="GO:0019867">
    <property type="term" value="C:outer membrane"/>
    <property type="evidence" value="ECO:0007669"/>
    <property type="project" value="InterPro"/>
</dbReference>
<evidence type="ECO:0000313" key="3">
    <source>
        <dbReference type="EMBL" id="CAA9251025.1"/>
    </source>
</evidence>
<dbReference type="PROSITE" id="PS51257">
    <property type="entry name" value="PROKAR_LIPOPROTEIN"/>
    <property type="match status" value="1"/>
</dbReference>
<gene>
    <name evidence="3" type="ORF">AVDCRST_MAG42-2236</name>
</gene>
<feature type="domain" description="3D" evidence="2">
    <location>
        <begin position="75"/>
        <end position="136"/>
    </location>
</feature>
<sequence>MATIVRLTFIAGLACFLTSCVTTVERERVSQNKPAATRSGDRFQTVRTTAYTHNEGGSGHTNAIGRRLAAGNCKSAASDWSRFPLGTRFRVVSTGQEYVIDDYGGALVGTDKIDLYKPSRAEVHRWGVRSVDIEILQWGSHDESLKVLRPRHRARIVRRMIASLETRKTS</sequence>
<dbReference type="Pfam" id="PF06725">
    <property type="entry name" value="3D"/>
    <property type="match status" value="1"/>
</dbReference>
<dbReference type="PANTHER" id="PTHR39160">
    <property type="entry name" value="CELL WALL-BINDING PROTEIN YOCH"/>
    <property type="match status" value="1"/>
</dbReference>
<accession>A0A6J4IID0</accession>